<evidence type="ECO:0000313" key="2">
    <source>
        <dbReference type="EMBL" id="TBU33291.1"/>
    </source>
</evidence>
<name>A0A4Q9N2V4_9APHY</name>
<feature type="signal peptide" evidence="1">
    <location>
        <begin position="1"/>
        <end position="17"/>
    </location>
</feature>
<organism evidence="2">
    <name type="scientific">Dichomitus squalens</name>
    <dbReference type="NCBI Taxonomy" id="114155"/>
    <lineage>
        <taxon>Eukaryota</taxon>
        <taxon>Fungi</taxon>
        <taxon>Dikarya</taxon>
        <taxon>Basidiomycota</taxon>
        <taxon>Agaricomycotina</taxon>
        <taxon>Agaricomycetes</taxon>
        <taxon>Polyporales</taxon>
        <taxon>Polyporaceae</taxon>
        <taxon>Dichomitus</taxon>
    </lineage>
</organism>
<sequence length="205" mass="22342">MKFAVALAAFAAVATNAASLGKRQSSACYGAVKGMVAYERPFVYPLFEECNYALGTEQAKQNPWTNKICVAAAVVASMPVLHDGLECSADPDNSTSIVLPPISQWPSLDYNVYADIVGECAWAPDGCPITQQNFIDLVYGAISQETRNSPSYPDSAETLIKYYLTPVFNWTAFSTDAGIPYLNFNDWLHYSGDINHCLPDLGQDC</sequence>
<keyword evidence="1" id="KW-0732">Signal</keyword>
<protein>
    <submittedName>
        <fullName evidence="2">Uncharacterized protein</fullName>
    </submittedName>
</protein>
<accession>A0A4Q9N2V4</accession>
<proteinExistence type="predicted"/>
<gene>
    <name evidence="2" type="ORF">BD311DRAFT_802941</name>
</gene>
<evidence type="ECO:0000256" key="1">
    <source>
        <dbReference type="SAM" id="SignalP"/>
    </source>
</evidence>
<feature type="chain" id="PRO_5020304196" evidence="1">
    <location>
        <begin position="18"/>
        <end position="205"/>
    </location>
</feature>
<dbReference type="AlphaFoldDB" id="A0A4Q9N2V4"/>
<dbReference type="OrthoDB" id="2734890at2759"/>
<reference evidence="2" key="1">
    <citation type="submission" date="2019-01" db="EMBL/GenBank/DDBJ databases">
        <title>Draft genome sequences of three monokaryotic isolates of the white-rot basidiomycete fungus Dichomitus squalens.</title>
        <authorList>
            <consortium name="DOE Joint Genome Institute"/>
            <person name="Lopez S.C."/>
            <person name="Andreopoulos B."/>
            <person name="Pangilinan J."/>
            <person name="Lipzen A."/>
            <person name="Riley R."/>
            <person name="Ahrendt S."/>
            <person name="Ng V."/>
            <person name="Barry K."/>
            <person name="Daum C."/>
            <person name="Grigoriev I.V."/>
            <person name="Hilden K.S."/>
            <person name="Makela M.R."/>
            <person name="de Vries R.P."/>
        </authorList>
    </citation>
    <scope>NUCLEOTIDE SEQUENCE [LARGE SCALE GENOMIC DNA]</scope>
    <source>
        <strain evidence="2">OM18370.1</strain>
    </source>
</reference>
<dbReference type="Proteomes" id="UP000292957">
    <property type="component" value="Unassembled WGS sequence"/>
</dbReference>
<dbReference type="EMBL" id="ML143391">
    <property type="protein sequence ID" value="TBU33291.1"/>
    <property type="molecule type" value="Genomic_DNA"/>
</dbReference>